<protein>
    <submittedName>
        <fullName evidence="8">Two-component sensor histidine kinase</fullName>
    </submittedName>
</protein>
<dbReference type="Gene3D" id="3.30.565.10">
    <property type="entry name" value="Histidine kinase-like ATPase, C-terminal domain"/>
    <property type="match status" value="1"/>
</dbReference>
<organism evidence="8 9">
    <name type="scientific">Paractinoplanes rishiriensis</name>
    <dbReference type="NCBI Taxonomy" id="1050105"/>
    <lineage>
        <taxon>Bacteria</taxon>
        <taxon>Bacillati</taxon>
        <taxon>Actinomycetota</taxon>
        <taxon>Actinomycetes</taxon>
        <taxon>Micromonosporales</taxon>
        <taxon>Micromonosporaceae</taxon>
        <taxon>Paractinoplanes</taxon>
    </lineage>
</organism>
<dbReference type="SUPFAM" id="SSF55874">
    <property type="entry name" value="ATPase domain of HSP90 chaperone/DNA topoisomerase II/histidine kinase"/>
    <property type="match status" value="1"/>
</dbReference>
<comment type="caution">
    <text evidence="8">The sequence shown here is derived from an EMBL/GenBank/DDBJ whole genome shotgun (WGS) entry which is preliminary data.</text>
</comment>
<keyword evidence="9" id="KW-1185">Reference proteome</keyword>
<keyword evidence="4" id="KW-0175">Coiled coil</keyword>
<accession>A0A919K471</accession>
<keyword evidence="5" id="KW-0812">Transmembrane</keyword>
<evidence type="ECO:0000256" key="5">
    <source>
        <dbReference type="SAM" id="Phobius"/>
    </source>
</evidence>
<evidence type="ECO:0000256" key="1">
    <source>
        <dbReference type="ARBA" id="ARBA00022679"/>
    </source>
</evidence>
<dbReference type="CDD" id="cd16917">
    <property type="entry name" value="HATPase_UhpB-NarQ-NarX-like"/>
    <property type="match status" value="1"/>
</dbReference>
<keyword evidence="5" id="KW-1133">Transmembrane helix</keyword>
<dbReference type="Pfam" id="PF02518">
    <property type="entry name" value="HATPase_c"/>
    <property type="match status" value="1"/>
</dbReference>
<reference evidence="8" key="1">
    <citation type="submission" date="2021-01" db="EMBL/GenBank/DDBJ databases">
        <title>Whole genome shotgun sequence of Actinoplanes rishiriensis NBRC 108556.</title>
        <authorList>
            <person name="Komaki H."/>
            <person name="Tamura T."/>
        </authorList>
    </citation>
    <scope>NUCLEOTIDE SEQUENCE</scope>
    <source>
        <strain evidence="8">NBRC 108556</strain>
    </source>
</reference>
<evidence type="ECO:0000313" key="8">
    <source>
        <dbReference type="EMBL" id="GIE96296.1"/>
    </source>
</evidence>
<evidence type="ECO:0000256" key="4">
    <source>
        <dbReference type="SAM" id="Coils"/>
    </source>
</evidence>
<dbReference type="SMART" id="SM00387">
    <property type="entry name" value="HATPase_c"/>
    <property type="match status" value="1"/>
</dbReference>
<dbReference type="EMBL" id="BOMV01000041">
    <property type="protein sequence ID" value="GIE96296.1"/>
    <property type="molecule type" value="Genomic_DNA"/>
</dbReference>
<keyword evidence="1" id="KW-0808">Transferase</keyword>
<dbReference type="InterPro" id="IPR036890">
    <property type="entry name" value="HATPase_C_sf"/>
</dbReference>
<feature type="domain" description="Histidine kinase/HSP90-like ATPase" evidence="7">
    <location>
        <begin position="277"/>
        <end position="367"/>
    </location>
</feature>
<feature type="signal peptide" evidence="6">
    <location>
        <begin position="1"/>
        <end position="17"/>
    </location>
</feature>
<dbReference type="AlphaFoldDB" id="A0A919K471"/>
<keyword evidence="3" id="KW-0902">Two-component regulatory system</keyword>
<evidence type="ECO:0000256" key="3">
    <source>
        <dbReference type="ARBA" id="ARBA00023012"/>
    </source>
</evidence>
<name>A0A919K471_9ACTN</name>
<dbReference type="PANTHER" id="PTHR24421">
    <property type="entry name" value="NITRATE/NITRITE SENSOR PROTEIN NARX-RELATED"/>
    <property type="match status" value="1"/>
</dbReference>
<keyword evidence="5" id="KW-0472">Membrane</keyword>
<keyword evidence="2 8" id="KW-0418">Kinase</keyword>
<keyword evidence="6" id="KW-0732">Signal</keyword>
<dbReference type="GO" id="GO:0046983">
    <property type="term" value="F:protein dimerization activity"/>
    <property type="evidence" value="ECO:0007669"/>
    <property type="project" value="InterPro"/>
</dbReference>
<dbReference type="InterPro" id="IPR011712">
    <property type="entry name" value="Sig_transdc_His_kin_sub3_dim/P"/>
</dbReference>
<proteinExistence type="predicted"/>
<evidence type="ECO:0000259" key="7">
    <source>
        <dbReference type="SMART" id="SM00387"/>
    </source>
</evidence>
<feature type="transmembrane region" description="Helical" evidence="5">
    <location>
        <begin position="127"/>
        <end position="144"/>
    </location>
</feature>
<feature type="coiled-coil region" evidence="4">
    <location>
        <begin position="144"/>
        <end position="174"/>
    </location>
</feature>
<feature type="transmembrane region" description="Helical" evidence="5">
    <location>
        <begin position="98"/>
        <end position="115"/>
    </location>
</feature>
<evidence type="ECO:0000256" key="2">
    <source>
        <dbReference type="ARBA" id="ARBA00022777"/>
    </source>
</evidence>
<sequence>MASALYLAVLATGAAYAAAGLAPGWSVSELAAFVGGLLALLAVEQVARRGRWAVGLLIARMALLEVVAAGDGPGFARVLYVLVPFFAYFTLGRRWSIGLAAGYLLVAVVRTVAVPDWFRNPELVSDLLMFLIGTVLSVAAAAVADQQRRSRMRAEELVAELSAAQRRVAELSAAAERNRLARDIHDSVGHHLTAISVQLQKAQAFRVRDDEVADRAVRDAQSAASRALREVRESVGALRAEPFSLAAALATLAHGLDDPDFRVSLELTGSEAGHPRAGLEALYRVAQEALTNARRHAGADLVRVALSFAGAATLEVADNGRGFAVESATGSGLPGMRDRLAALGGTVRIESAPGHGTRVTASVGSAG</sequence>
<dbReference type="InterPro" id="IPR050482">
    <property type="entry name" value="Sensor_HK_TwoCompSys"/>
</dbReference>
<dbReference type="Pfam" id="PF07730">
    <property type="entry name" value="HisKA_3"/>
    <property type="match status" value="1"/>
</dbReference>
<feature type="transmembrane region" description="Helical" evidence="5">
    <location>
        <begin position="74"/>
        <end position="91"/>
    </location>
</feature>
<dbReference type="GO" id="GO:0000155">
    <property type="term" value="F:phosphorelay sensor kinase activity"/>
    <property type="evidence" value="ECO:0007669"/>
    <property type="project" value="InterPro"/>
</dbReference>
<gene>
    <name evidence="8" type="ORF">Ari01nite_37610</name>
</gene>
<evidence type="ECO:0000256" key="6">
    <source>
        <dbReference type="SAM" id="SignalP"/>
    </source>
</evidence>
<dbReference type="Proteomes" id="UP000636960">
    <property type="component" value="Unassembled WGS sequence"/>
</dbReference>
<dbReference type="InterPro" id="IPR003594">
    <property type="entry name" value="HATPase_dom"/>
</dbReference>
<feature type="chain" id="PRO_5039116169" evidence="6">
    <location>
        <begin position="18"/>
        <end position="367"/>
    </location>
</feature>
<dbReference type="GO" id="GO:0016020">
    <property type="term" value="C:membrane"/>
    <property type="evidence" value="ECO:0007669"/>
    <property type="project" value="InterPro"/>
</dbReference>
<dbReference type="Gene3D" id="1.20.5.1930">
    <property type="match status" value="1"/>
</dbReference>
<evidence type="ECO:0000313" key="9">
    <source>
        <dbReference type="Proteomes" id="UP000636960"/>
    </source>
</evidence>